<feature type="compositionally biased region" description="Low complexity" evidence="1">
    <location>
        <begin position="907"/>
        <end position="922"/>
    </location>
</feature>
<keyword evidence="5" id="KW-1185">Reference proteome</keyword>
<name>A0A6J8DYR1_MYTCO</name>
<evidence type="ECO:0000259" key="2">
    <source>
        <dbReference type="PROSITE" id="PS50234"/>
    </source>
</evidence>
<feature type="region of interest" description="Disordered" evidence="1">
    <location>
        <begin position="1"/>
        <end position="44"/>
    </location>
</feature>
<dbReference type="Pfam" id="PF13519">
    <property type="entry name" value="VWA_2"/>
    <property type="match status" value="1"/>
</dbReference>
<dbReference type="EMBL" id="CACVKT020008118">
    <property type="protein sequence ID" value="CAC5412903.1"/>
    <property type="molecule type" value="Genomic_DNA"/>
</dbReference>
<evidence type="ECO:0000313" key="5">
    <source>
        <dbReference type="Proteomes" id="UP000507470"/>
    </source>
</evidence>
<feature type="compositionally biased region" description="Polar residues" evidence="1">
    <location>
        <begin position="230"/>
        <end position="268"/>
    </location>
</feature>
<feature type="region of interest" description="Disordered" evidence="1">
    <location>
        <begin position="180"/>
        <end position="268"/>
    </location>
</feature>
<dbReference type="SUPFAM" id="SSF159034">
    <property type="entry name" value="Mib/herc2 domain-like"/>
    <property type="match status" value="2"/>
</dbReference>
<dbReference type="InterPro" id="IPR037197">
    <property type="entry name" value="WWE_dom_sf"/>
</dbReference>
<dbReference type="CDD" id="cd00198">
    <property type="entry name" value="vWFA"/>
    <property type="match status" value="1"/>
</dbReference>
<feature type="domain" description="MIB/HERC2" evidence="3">
    <location>
        <begin position="782"/>
        <end position="856"/>
    </location>
</feature>
<dbReference type="AlphaFoldDB" id="A0A6J8DYR1"/>
<dbReference type="GO" id="GO:0004842">
    <property type="term" value="F:ubiquitin-protein transferase activity"/>
    <property type="evidence" value="ECO:0007669"/>
    <property type="project" value="InterPro"/>
</dbReference>
<evidence type="ECO:0000313" key="4">
    <source>
        <dbReference type="EMBL" id="CAC5412903.1"/>
    </source>
</evidence>
<dbReference type="Gene3D" id="3.40.50.410">
    <property type="entry name" value="von Willebrand factor, type A domain"/>
    <property type="match status" value="1"/>
</dbReference>
<dbReference type="GO" id="GO:0046872">
    <property type="term" value="F:metal ion binding"/>
    <property type="evidence" value="ECO:0007669"/>
    <property type="project" value="InterPro"/>
</dbReference>
<proteinExistence type="predicted"/>
<dbReference type="Gene3D" id="2.30.30.40">
    <property type="entry name" value="SH3 Domains"/>
    <property type="match status" value="2"/>
</dbReference>
<dbReference type="PANTHER" id="PTHR24202">
    <property type="entry name" value="E3 UBIQUITIN-PROTEIN LIGASE MIB2"/>
    <property type="match status" value="1"/>
</dbReference>
<evidence type="ECO:0000256" key="1">
    <source>
        <dbReference type="SAM" id="MobiDB-lite"/>
    </source>
</evidence>
<organism evidence="4 5">
    <name type="scientific">Mytilus coruscus</name>
    <name type="common">Sea mussel</name>
    <dbReference type="NCBI Taxonomy" id="42192"/>
    <lineage>
        <taxon>Eukaryota</taxon>
        <taxon>Metazoa</taxon>
        <taxon>Spiralia</taxon>
        <taxon>Lophotrochozoa</taxon>
        <taxon>Mollusca</taxon>
        <taxon>Bivalvia</taxon>
        <taxon>Autobranchia</taxon>
        <taxon>Pteriomorphia</taxon>
        <taxon>Mytilida</taxon>
        <taxon>Mytiloidea</taxon>
        <taxon>Mytilidae</taxon>
        <taxon>Mytilinae</taxon>
        <taxon>Mytilus</taxon>
    </lineage>
</organism>
<feature type="domain" description="MIB/HERC2" evidence="3">
    <location>
        <begin position="713"/>
        <end position="783"/>
    </location>
</feature>
<dbReference type="GO" id="GO:0016567">
    <property type="term" value="P:protein ubiquitination"/>
    <property type="evidence" value="ECO:0007669"/>
    <property type="project" value="InterPro"/>
</dbReference>
<dbReference type="Pfam" id="PF02825">
    <property type="entry name" value="WWE"/>
    <property type="match status" value="1"/>
</dbReference>
<evidence type="ECO:0000259" key="3">
    <source>
        <dbReference type="PROSITE" id="PS51416"/>
    </source>
</evidence>
<dbReference type="OrthoDB" id="438049at2759"/>
<dbReference type="InterPro" id="IPR004170">
    <property type="entry name" value="WWE_dom"/>
</dbReference>
<dbReference type="SUPFAM" id="SSF53300">
    <property type="entry name" value="vWA-like"/>
    <property type="match status" value="1"/>
</dbReference>
<dbReference type="SUPFAM" id="SSF117839">
    <property type="entry name" value="WWE domain"/>
    <property type="match status" value="1"/>
</dbReference>
<feature type="domain" description="VWFA" evidence="2">
    <location>
        <begin position="449"/>
        <end position="662"/>
    </location>
</feature>
<feature type="compositionally biased region" description="Polar residues" evidence="1">
    <location>
        <begin position="923"/>
        <end position="949"/>
    </location>
</feature>
<protein>
    <submittedName>
        <fullName evidence="4">Uncharacterized protein</fullName>
    </submittedName>
</protein>
<dbReference type="GO" id="GO:0005737">
    <property type="term" value="C:cytoplasm"/>
    <property type="evidence" value="ECO:0007669"/>
    <property type="project" value="TreeGrafter"/>
</dbReference>
<dbReference type="SMART" id="SM00327">
    <property type="entry name" value="VWA"/>
    <property type="match status" value="1"/>
</dbReference>
<dbReference type="InterPro" id="IPR002035">
    <property type="entry name" value="VWF_A"/>
</dbReference>
<dbReference type="PANTHER" id="PTHR24202:SF4">
    <property type="entry name" value="E3 UBIQUITIN-PROTEIN LIGASE MIB2-RELATED"/>
    <property type="match status" value="1"/>
</dbReference>
<dbReference type="Pfam" id="PF06701">
    <property type="entry name" value="MIB_HERC2"/>
    <property type="match status" value="2"/>
</dbReference>
<dbReference type="InterPro" id="IPR037252">
    <property type="entry name" value="Mib_Herc2_sf"/>
</dbReference>
<gene>
    <name evidence="4" type="ORF">MCOR_45869</name>
</gene>
<dbReference type="PROSITE" id="PS50234">
    <property type="entry name" value="VWFA"/>
    <property type="match status" value="1"/>
</dbReference>
<reference evidence="4 5" key="1">
    <citation type="submission" date="2020-06" db="EMBL/GenBank/DDBJ databases">
        <authorList>
            <person name="Li R."/>
            <person name="Bekaert M."/>
        </authorList>
    </citation>
    <scope>NUCLEOTIDE SEQUENCE [LARGE SCALE GENOMIC DNA]</scope>
    <source>
        <strain evidence="5">wild</strain>
    </source>
</reference>
<dbReference type="InterPro" id="IPR010606">
    <property type="entry name" value="Mib_Herc2"/>
</dbReference>
<dbReference type="InterPro" id="IPR036465">
    <property type="entry name" value="vWFA_dom_sf"/>
</dbReference>
<dbReference type="Proteomes" id="UP000507470">
    <property type="component" value="Unassembled WGS sequence"/>
</dbReference>
<accession>A0A6J8DYR1</accession>
<sequence>MATNYKNINGDHSGEEDVRSKSFTTPRISKPSKDTHAMSQKYPSSGISQQITNQFQETPAVRQKQFQSGGQNMYSAGFPRQQQYAGIPNHMPDMSDPFQTRNQFTTPMGPPVMEPPNYSTSEQVQYLASQVFEILQEIREIRGFAGLINSINTKVEYMITQNNELRSVLENVQSDVNTLKNQPTRYVQEDDIDSEEETPHITRSYEQPFKYDQQGSGNGDQITFKRTADTSHGQSHTENTINIEPSSLVSVDNGGQQSVTESSRPLASIPQTEEIYPPRSENKAIHVYERGDSIKETVADTTHTTFKQEKPTVQSLPVPAPVQKKTVEVATGPMSLMSGRQYKCKKTDNSDDNRLSHFNIQSDQEDSDTEIEPVAIVRPQPRPKSPEIVIDVKEEFIPGKSEMPKETYPDLPDDMKYPRPKEDQFLEQLALSENFKARDCLDPKSTGADTVICIDTSESMTGESFKACVNFINQFVDYIEEWATEYTIEENIAIVHFGSEARILQQLTNDYNKVREAVEKMKCGGPTPMMTGLVVAMSALFNRGGPVTVHDRQINPRVILLSDGKATDHRIFEGQDMLQPNGLSWEMISDKLEDFAERVKLENRHITCIPVGSDARVDVLKILAETTGGVVSSLDKVRHLSRSFFVEVMISQTRYEGITEDIRTNRQEIAALARNLQNGRELSEVEMNEVVTKVIQETEEEIEIQRLREQQRNEIDEESEMEVGLRVRRGPDWMWGDQDGFGTGTVIGHKSRGYVRVKWDCGNVGRYRHGAQNAHDLLIVDEPRILPDEVLIAEGVYVKKGRDWEWDEQDGGDGSVGCVYHVEDEGIVHVRWENGIRGNYRYGGFGKIDLETITPRDYERIKEKRKRNAEKPASNIPREEAPIFQNIGSNIQTDGPGEEPGEATGFQQPNINNINTPQTGPTSQREPVGTSNIQQDSKSQPGDSSDETFSITPATWQYKKDGEWHDYSETDCSRIEKLFSTRKSGTVIVNINGENCREIRMRIRNERHHHLKS</sequence>
<feature type="region of interest" description="Disordered" evidence="1">
    <location>
        <begin position="861"/>
        <end position="949"/>
    </location>
</feature>
<dbReference type="PROSITE" id="PS51416">
    <property type="entry name" value="MIB_HERC2"/>
    <property type="match status" value="2"/>
</dbReference>